<evidence type="ECO:0000256" key="5">
    <source>
        <dbReference type="ARBA" id="ARBA00022837"/>
    </source>
</evidence>
<feature type="active site" evidence="7">
    <location>
        <position position="373"/>
    </location>
</feature>
<evidence type="ECO:0000256" key="7">
    <source>
        <dbReference type="PIRSR" id="PIRSR638970-1"/>
    </source>
</evidence>
<gene>
    <name evidence="9" type="ORF">HQ865_05340</name>
</gene>
<dbReference type="Proteomes" id="UP000505355">
    <property type="component" value="Chromosome"/>
</dbReference>
<dbReference type="InterPro" id="IPR008979">
    <property type="entry name" value="Galactose-bd-like_sf"/>
</dbReference>
<dbReference type="Pfam" id="PF08124">
    <property type="entry name" value="Lyase_8_N"/>
    <property type="match status" value="1"/>
</dbReference>
<evidence type="ECO:0000256" key="6">
    <source>
        <dbReference type="ARBA" id="ARBA00023239"/>
    </source>
</evidence>
<comment type="subunit">
    <text evidence="3">Monomer.</text>
</comment>
<dbReference type="InterPro" id="IPR008929">
    <property type="entry name" value="Chondroitin_lyas"/>
</dbReference>
<dbReference type="EMBL" id="CP054139">
    <property type="protein sequence ID" value="QKJ29199.1"/>
    <property type="molecule type" value="Genomic_DNA"/>
</dbReference>
<dbReference type="SUPFAM" id="SSF49785">
    <property type="entry name" value="Galactose-binding domain-like"/>
    <property type="match status" value="1"/>
</dbReference>
<comment type="cofactor">
    <cofactor evidence="1">
        <name>Ca(2+)</name>
        <dbReference type="ChEBI" id="CHEBI:29108"/>
    </cofactor>
</comment>
<dbReference type="SUPFAM" id="SSF74650">
    <property type="entry name" value="Galactose mutarotase-like"/>
    <property type="match status" value="1"/>
</dbReference>
<dbReference type="RefSeq" id="WP_173413894.1">
    <property type="nucleotide sequence ID" value="NZ_CP054139.1"/>
</dbReference>
<dbReference type="Gene3D" id="1.50.10.100">
    <property type="entry name" value="Chondroitin AC/alginate lyase"/>
    <property type="match status" value="1"/>
</dbReference>
<evidence type="ECO:0000313" key="10">
    <source>
        <dbReference type="Proteomes" id="UP000505355"/>
    </source>
</evidence>
<dbReference type="InterPro" id="IPR038970">
    <property type="entry name" value="Lyase_8"/>
</dbReference>
<dbReference type="InterPro" id="IPR003159">
    <property type="entry name" value="Lyase_8_central_dom"/>
</dbReference>
<dbReference type="Gene3D" id="2.60.220.10">
    <property type="entry name" value="Polysaccharide lyase family 8-like, C-terminal"/>
    <property type="match status" value="1"/>
</dbReference>
<proteinExistence type="inferred from homology"/>
<dbReference type="InterPro" id="IPR011013">
    <property type="entry name" value="Gal_mutarotase_sf_dom"/>
</dbReference>
<dbReference type="GO" id="GO:0016837">
    <property type="term" value="F:carbon-oxygen lyase activity, acting on polysaccharides"/>
    <property type="evidence" value="ECO:0007669"/>
    <property type="project" value="UniProtKB-ARBA"/>
</dbReference>
<dbReference type="InterPro" id="IPR004103">
    <property type="entry name" value="Lyase_8_C"/>
</dbReference>
<evidence type="ECO:0000313" key="9">
    <source>
        <dbReference type="EMBL" id="QKJ29199.1"/>
    </source>
</evidence>
<dbReference type="NCBIfam" id="TIGR04183">
    <property type="entry name" value="Por_Secre_tail"/>
    <property type="match status" value="1"/>
</dbReference>
<dbReference type="InterPro" id="IPR012970">
    <property type="entry name" value="Lyase_8_alpha_N"/>
</dbReference>
<evidence type="ECO:0000256" key="4">
    <source>
        <dbReference type="ARBA" id="ARBA00022729"/>
    </source>
</evidence>
<keyword evidence="10" id="KW-1185">Reference proteome</keyword>
<keyword evidence="6" id="KW-0456">Lyase</keyword>
<dbReference type="Gene3D" id="2.60.120.260">
    <property type="entry name" value="Galactose-binding domain-like"/>
    <property type="match status" value="1"/>
</dbReference>
<accession>A0A7D4UCC1</accession>
<dbReference type="AlphaFoldDB" id="A0A7D4UCC1"/>
<dbReference type="SUPFAM" id="SSF48230">
    <property type="entry name" value="Chondroitin AC/alginate lyase"/>
    <property type="match status" value="1"/>
</dbReference>
<dbReference type="InterPro" id="IPR011071">
    <property type="entry name" value="Lyase_8-like_C"/>
</dbReference>
<dbReference type="InterPro" id="IPR014718">
    <property type="entry name" value="GH-type_carb-bd"/>
</dbReference>
<dbReference type="Pfam" id="PF02278">
    <property type="entry name" value="Lyase_8"/>
    <property type="match status" value="1"/>
</dbReference>
<dbReference type="InterPro" id="IPR026444">
    <property type="entry name" value="Secre_tail"/>
</dbReference>
<comment type="similarity">
    <text evidence="2">Belongs to the polysaccharide lyase 8 family.</text>
</comment>
<dbReference type="GO" id="GO:0005576">
    <property type="term" value="C:extracellular region"/>
    <property type="evidence" value="ECO:0007669"/>
    <property type="project" value="InterPro"/>
</dbReference>
<dbReference type="Gene3D" id="2.70.98.10">
    <property type="match status" value="1"/>
</dbReference>
<organism evidence="9 10">
    <name type="scientific">Mucilaginibacter mali</name>
    <dbReference type="NCBI Taxonomy" id="2740462"/>
    <lineage>
        <taxon>Bacteria</taxon>
        <taxon>Pseudomonadati</taxon>
        <taxon>Bacteroidota</taxon>
        <taxon>Sphingobacteriia</taxon>
        <taxon>Sphingobacteriales</taxon>
        <taxon>Sphingobacteriaceae</taxon>
        <taxon>Mucilaginibacter</taxon>
    </lineage>
</organism>
<dbReference type="InterPro" id="IPR000421">
    <property type="entry name" value="FA58C"/>
</dbReference>
<dbReference type="PANTHER" id="PTHR38481:SF1">
    <property type="entry name" value="HYALURONATE LYASE"/>
    <property type="match status" value="1"/>
</dbReference>
<reference evidence="9 10" key="1">
    <citation type="submission" date="2020-05" db="EMBL/GenBank/DDBJ databases">
        <title>Mucilaginibacter mali sp. nov.</title>
        <authorList>
            <person name="Kim H.S."/>
            <person name="Lee K.C."/>
            <person name="Suh M.K."/>
            <person name="Kim J.-S."/>
            <person name="Han K.-I."/>
            <person name="Eom M.K."/>
            <person name="Shin Y.K."/>
            <person name="Lee J.-S."/>
        </authorList>
    </citation>
    <scope>NUCLEOTIDE SEQUENCE [LARGE SCALE GENOMIC DNA]</scope>
    <source>
        <strain evidence="9 10">G2-14</strain>
    </source>
</reference>
<name>A0A7D4UCC1_9SPHI</name>
<feature type="active site" evidence="7">
    <location>
        <position position="438"/>
    </location>
</feature>
<sequence>MKKSLPDFFASLLAGVLLLFLSAEVRAQSLLSQGKTVTVSSTESGSYPGSNAVDGSMSTKWSSSSASYNEWLYVDLSATRDIDYVQIYFADGRYALTFDIQGTNTPTVSTSWVTMRTIPPGNTLSNLTIGGLYGQYRYVRFNGRGRANTLGYRVAEFRVYGYDPSTSTQLNDISTVRSRLAAESPAQPGDLTVLITSMQANGKWPDHAAPGQPAIPGQMDYTGNNWTSHSLRLNWLACAYRDPTNVLYNDSRIPAKFQLGMRYFVNQHFTSTNWYDTVIRSPQNQINGLMLMRGAIPADSLFAYADYVKDDTGDAGNQGANKTWVSSITIRKGLALDRYAVANTGFQSMGVALDLASWPMAEGVRADNSFHQHRHQINIGGYGKDFMAYETQYMHDADGTAFSSQFTTARRTNLQNVMLNGLQFFGYRNVLDFGIMGRAVTGAGMTANIDSSVLEKQKLNDPGNATAYQNWETSLGGGAFPTPTARHFWMSNMVVSHGANFYMSAKIMSARNKGTEALNNQNLKGYNLPWGATNIMTSGNEYYDIFPTWNWSRIPGTTTEMSEAQASTSFGLDSGYVTTTNTFGGTLAVNEVAMAAFKLDNKRGVTARKAYFFMENMMVCLGNSITATKTNEIVTTINQTKTNGTITAFYGGSQQAFTADSISNNTLQWVHHDNVGYLFPAGGYMSLTNKAQTGTWKSIDNSGSATPQSNQVFNLYVRHSPTPLNRTYYYIVAPNKLASDMAALAANHGFVVDQNTVDLQAIRHTGTNQYAVVFYAAGQITTPDGLLIKSDKPALVQVKIYTTSYRISVCDPEYTGSPIKITLNRNLSGPGAVYAAGQTVITVDAYSGDERGKTRVNFFTPNSGSVMANSTSTSLLDPDSDARLQNSGISIYPNPATNVIYVKGLTEAVDIDVYNLAGRKFTTVHGTQVDVSALMPGVTYFLRIHTHNTIVTRQFIKQ</sequence>
<feature type="active site" evidence="7">
    <location>
        <position position="382"/>
    </location>
</feature>
<evidence type="ECO:0000256" key="1">
    <source>
        <dbReference type="ARBA" id="ARBA00001913"/>
    </source>
</evidence>
<dbReference type="GO" id="GO:0030246">
    <property type="term" value="F:carbohydrate binding"/>
    <property type="evidence" value="ECO:0007669"/>
    <property type="project" value="InterPro"/>
</dbReference>
<dbReference type="GO" id="GO:0005975">
    <property type="term" value="P:carbohydrate metabolic process"/>
    <property type="evidence" value="ECO:0007669"/>
    <property type="project" value="InterPro"/>
</dbReference>
<dbReference type="Pfam" id="PF02884">
    <property type="entry name" value="Lyase_8_C"/>
    <property type="match status" value="1"/>
</dbReference>
<dbReference type="KEGG" id="mmab:HQ865_05340"/>
<dbReference type="PROSITE" id="PS50022">
    <property type="entry name" value="FA58C_3"/>
    <property type="match status" value="1"/>
</dbReference>
<dbReference type="SUPFAM" id="SSF49863">
    <property type="entry name" value="Hyaluronate lyase-like, C-terminal domain"/>
    <property type="match status" value="1"/>
</dbReference>
<feature type="domain" description="F5/8 type C" evidence="8">
    <location>
        <begin position="20"/>
        <end position="162"/>
    </location>
</feature>
<protein>
    <submittedName>
        <fullName evidence="9">Discoidin domain-containing protein</fullName>
    </submittedName>
</protein>
<evidence type="ECO:0000259" key="8">
    <source>
        <dbReference type="PROSITE" id="PS50022"/>
    </source>
</evidence>
<evidence type="ECO:0000256" key="2">
    <source>
        <dbReference type="ARBA" id="ARBA00006699"/>
    </source>
</evidence>
<evidence type="ECO:0000256" key="3">
    <source>
        <dbReference type="ARBA" id="ARBA00011245"/>
    </source>
</evidence>
<dbReference type="PANTHER" id="PTHR38481">
    <property type="entry name" value="HYALURONATE LYASE"/>
    <property type="match status" value="1"/>
</dbReference>
<keyword evidence="4" id="KW-0732">Signal</keyword>
<dbReference type="Pfam" id="PF00754">
    <property type="entry name" value="F5_F8_type_C"/>
    <property type="match status" value="1"/>
</dbReference>
<keyword evidence="5" id="KW-0106">Calcium</keyword>
<dbReference type="Pfam" id="PF18962">
    <property type="entry name" value="Por_Secre_tail"/>
    <property type="match status" value="1"/>
</dbReference>